<name>A0A8S1DPT5_9INSE</name>
<comment type="subcellular location">
    <subcellularLocation>
        <location evidence="1 8">Cell membrane</location>
        <topology evidence="1 8">Multi-pass membrane protein</topology>
    </subcellularLocation>
</comment>
<evidence type="ECO:0000256" key="6">
    <source>
        <dbReference type="ARBA" id="ARBA00023170"/>
    </source>
</evidence>
<proteinExistence type="inferred from homology"/>
<evidence type="ECO:0000256" key="9">
    <source>
        <dbReference type="SAM" id="MobiDB-lite"/>
    </source>
</evidence>
<feature type="transmembrane region" description="Helical" evidence="8">
    <location>
        <begin position="271"/>
        <end position="292"/>
    </location>
</feature>
<feature type="compositionally biased region" description="Low complexity" evidence="9">
    <location>
        <begin position="8"/>
        <end position="22"/>
    </location>
</feature>
<evidence type="ECO:0000256" key="2">
    <source>
        <dbReference type="ARBA" id="ARBA00022475"/>
    </source>
</evidence>
<evidence type="ECO:0000313" key="10">
    <source>
        <dbReference type="EMBL" id="CAB3382314.1"/>
    </source>
</evidence>
<dbReference type="PANTHER" id="PTHR21143">
    <property type="entry name" value="INVERTEBRATE GUSTATORY RECEPTOR"/>
    <property type="match status" value="1"/>
</dbReference>
<dbReference type="GO" id="GO:0043025">
    <property type="term" value="C:neuronal cell body"/>
    <property type="evidence" value="ECO:0007669"/>
    <property type="project" value="TreeGrafter"/>
</dbReference>
<dbReference type="InterPro" id="IPR013604">
    <property type="entry name" value="7TM_chemorcpt"/>
</dbReference>
<keyword evidence="3 8" id="KW-0812">Transmembrane</keyword>
<feature type="transmembrane region" description="Helical" evidence="8">
    <location>
        <begin position="63"/>
        <end position="87"/>
    </location>
</feature>
<reference evidence="10 11" key="1">
    <citation type="submission" date="2020-04" db="EMBL/GenBank/DDBJ databases">
        <authorList>
            <person name="Alioto T."/>
            <person name="Alioto T."/>
            <person name="Gomez Garrido J."/>
        </authorList>
    </citation>
    <scope>NUCLEOTIDE SEQUENCE [LARGE SCALE GENOMIC DNA]</scope>
</reference>
<dbReference type="AlphaFoldDB" id="A0A8S1DPT5"/>
<dbReference type="PANTHER" id="PTHR21143:SF104">
    <property type="entry name" value="GUSTATORY RECEPTOR 8A-RELATED"/>
    <property type="match status" value="1"/>
</dbReference>
<dbReference type="GO" id="GO:0005886">
    <property type="term" value="C:plasma membrane"/>
    <property type="evidence" value="ECO:0007669"/>
    <property type="project" value="UniProtKB-SubCell"/>
</dbReference>
<keyword evidence="7 8" id="KW-0807">Transducer</keyword>
<evidence type="ECO:0000256" key="4">
    <source>
        <dbReference type="ARBA" id="ARBA00022989"/>
    </source>
</evidence>
<feature type="transmembrane region" description="Helical" evidence="8">
    <location>
        <begin position="99"/>
        <end position="119"/>
    </location>
</feature>
<accession>A0A8S1DPT5</accession>
<dbReference type="OrthoDB" id="6715617at2759"/>
<feature type="transmembrane region" description="Helical" evidence="8">
    <location>
        <begin position="364"/>
        <end position="388"/>
    </location>
</feature>
<dbReference type="GO" id="GO:0008049">
    <property type="term" value="P:male courtship behavior"/>
    <property type="evidence" value="ECO:0007669"/>
    <property type="project" value="TreeGrafter"/>
</dbReference>
<dbReference type="Pfam" id="PF08395">
    <property type="entry name" value="7tm_7"/>
    <property type="match status" value="1"/>
</dbReference>
<feature type="transmembrane region" description="Helical" evidence="8">
    <location>
        <begin position="162"/>
        <end position="183"/>
    </location>
</feature>
<evidence type="ECO:0000313" key="11">
    <source>
        <dbReference type="Proteomes" id="UP000494165"/>
    </source>
</evidence>
<sequence length="419" mass="47813">MTEVQTTPEAQQAAPRGPPAQQTMQTGPFFARVRPFAILSKLMATFPVHNVLTNDGRQLKHRWLSITLIYDLVVYAVVISFFVYNALKLIEAVRGHDDKFYLIIWLWFTFIAAGLRNFVQFTLCHVSARNYPQLFEAIEVYYSGIGAEVVERRRDVLRMQTIPIARVITFLVILIASSYSFFIQFNSEFTWSASMSYVLVNLWKELPMSMFICLCAHLRQRFKRLIEELAACRNSGADDAPAVKRLENLRLQYAALTNILGRMEKCFGMQIAANTLFLVLDCIIQLFIFFVYTSADNVFLLTLAIYFFVAACGFVFHVDRLQRKAELLLDELNAFELEGKSINLKYQVKLFTAQISARPIKVSASGFCIVNNTLVAGLFGAIATYLIVMLNSSQYILAWANDTISTRRAQLNPRYVHLT</sequence>
<protein>
    <recommendedName>
        <fullName evidence="8">Gustatory receptor</fullName>
    </recommendedName>
</protein>
<dbReference type="GO" id="GO:0007165">
    <property type="term" value="P:signal transduction"/>
    <property type="evidence" value="ECO:0007669"/>
    <property type="project" value="UniProtKB-KW"/>
</dbReference>
<evidence type="ECO:0000256" key="5">
    <source>
        <dbReference type="ARBA" id="ARBA00023136"/>
    </source>
</evidence>
<evidence type="ECO:0000256" key="1">
    <source>
        <dbReference type="ARBA" id="ARBA00004651"/>
    </source>
</evidence>
<comment type="similarity">
    <text evidence="8">Belongs to the insect chemoreceptor superfamily. Gustatory receptor (GR) family.</text>
</comment>
<comment type="caution">
    <text evidence="10">The sequence shown here is derived from an EMBL/GenBank/DDBJ whole genome shotgun (WGS) entry which is preliminary data.</text>
</comment>
<feature type="transmembrane region" description="Helical" evidence="8">
    <location>
        <begin position="298"/>
        <end position="318"/>
    </location>
</feature>
<dbReference type="GO" id="GO:0007635">
    <property type="term" value="P:chemosensory behavior"/>
    <property type="evidence" value="ECO:0007669"/>
    <property type="project" value="TreeGrafter"/>
</dbReference>
<feature type="region of interest" description="Disordered" evidence="9">
    <location>
        <begin position="1"/>
        <end position="22"/>
    </location>
</feature>
<dbReference type="GO" id="GO:0050909">
    <property type="term" value="P:sensory perception of taste"/>
    <property type="evidence" value="ECO:0007669"/>
    <property type="project" value="InterPro"/>
</dbReference>
<evidence type="ECO:0000256" key="3">
    <source>
        <dbReference type="ARBA" id="ARBA00022692"/>
    </source>
</evidence>
<dbReference type="GO" id="GO:0030425">
    <property type="term" value="C:dendrite"/>
    <property type="evidence" value="ECO:0007669"/>
    <property type="project" value="TreeGrafter"/>
</dbReference>
<keyword evidence="5 8" id="KW-0472">Membrane</keyword>
<keyword evidence="4 8" id="KW-1133">Transmembrane helix</keyword>
<keyword evidence="2 8" id="KW-1003">Cell membrane</keyword>
<dbReference type="EMBL" id="CADEPI010000265">
    <property type="protein sequence ID" value="CAB3382314.1"/>
    <property type="molecule type" value="Genomic_DNA"/>
</dbReference>
<gene>
    <name evidence="10" type="ORF">CLODIP_2_CD03004</name>
</gene>
<dbReference type="Proteomes" id="UP000494165">
    <property type="component" value="Unassembled WGS sequence"/>
</dbReference>
<feature type="transmembrane region" description="Helical" evidence="8">
    <location>
        <begin position="195"/>
        <end position="216"/>
    </location>
</feature>
<evidence type="ECO:0000256" key="8">
    <source>
        <dbReference type="RuleBase" id="RU363108"/>
    </source>
</evidence>
<evidence type="ECO:0000256" key="7">
    <source>
        <dbReference type="ARBA" id="ARBA00023224"/>
    </source>
</evidence>
<comment type="function">
    <text evidence="8">Gustatory receptor which mediates acceptance or avoidance behavior, depending on its substrates.</text>
</comment>
<keyword evidence="6 8" id="KW-0675">Receptor</keyword>
<dbReference type="GO" id="GO:0030424">
    <property type="term" value="C:axon"/>
    <property type="evidence" value="ECO:0007669"/>
    <property type="project" value="TreeGrafter"/>
</dbReference>
<organism evidence="10 11">
    <name type="scientific">Cloeon dipterum</name>
    <dbReference type="NCBI Taxonomy" id="197152"/>
    <lineage>
        <taxon>Eukaryota</taxon>
        <taxon>Metazoa</taxon>
        <taxon>Ecdysozoa</taxon>
        <taxon>Arthropoda</taxon>
        <taxon>Hexapoda</taxon>
        <taxon>Insecta</taxon>
        <taxon>Pterygota</taxon>
        <taxon>Palaeoptera</taxon>
        <taxon>Ephemeroptera</taxon>
        <taxon>Pisciforma</taxon>
        <taxon>Baetidae</taxon>
        <taxon>Cloeon</taxon>
    </lineage>
</organism>
<keyword evidence="11" id="KW-1185">Reference proteome</keyword>